<keyword evidence="10" id="KW-0325">Glycoprotein</keyword>
<keyword evidence="3 11" id="KW-0328">Glycosyltransferase</keyword>
<dbReference type="InterPro" id="IPR002659">
    <property type="entry name" value="Glyco_trans_31"/>
</dbReference>
<evidence type="ECO:0000256" key="4">
    <source>
        <dbReference type="ARBA" id="ARBA00022679"/>
    </source>
</evidence>
<keyword evidence="4" id="KW-0808">Transferase</keyword>
<dbReference type="GO" id="GO:0008194">
    <property type="term" value="F:UDP-glycosyltransferase activity"/>
    <property type="evidence" value="ECO:0007669"/>
    <property type="project" value="TreeGrafter"/>
</dbReference>
<dbReference type="GO" id="GO:0016758">
    <property type="term" value="F:hexosyltransferase activity"/>
    <property type="evidence" value="ECO:0007669"/>
    <property type="project" value="InterPro"/>
</dbReference>
<dbReference type="GO" id="GO:0006493">
    <property type="term" value="P:protein O-linked glycosylation"/>
    <property type="evidence" value="ECO:0007669"/>
    <property type="project" value="TreeGrafter"/>
</dbReference>
<evidence type="ECO:0000256" key="6">
    <source>
        <dbReference type="ARBA" id="ARBA00022968"/>
    </source>
</evidence>
<name>A0A8W8JUQ0_MAGGI</name>
<evidence type="ECO:0000256" key="1">
    <source>
        <dbReference type="ARBA" id="ARBA00004323"/>
    </source>
</evidence>
<organism evidence="12 13">
    <name type="scientific">Magallana gigas</name>
    <name type="common">Pacific oyster</name>
    <name type="synonym">Crassostrea gigas</name>
    <dbReference type="NCBI Taxonomy" id="29159"/>
    <lineage>
        <taxon>Eukaryota</taxon>
        <taxon>Metazoa</taxon>
        <taxon>Spiralia</taxon>
        <taxon>Lophotrochozoa</taxon>
        <taxon>Mollusca</taxon>
        <taxon>Bivalvia</taxon>
        <taxon>Autobranchia</taxon>
        <taxon>Pteriomorphia</taxon>
        <taxon>Ostreida</taxon>
        <taxon>Ostreoidea</taxon>
        <taxon>Ostreidae</taxon>
        <taxon>Magallana</taxon>
    </lineage>
</organism>
<dbReference type="Gene3D" id="3.90.550.50">
    <property type="match status" value="1"/>
</dbReference>
<evidence type="ECO:0000313" key="13">
    <source>
        <dbReference type="Proteomes" id="UP000005408"/>
    </source>
</evidence>
<dbReference type="PANTHER" id="PTHR11214">
    <property type="entry name" value="BETA-1,3-N-ACETYLGLUCOSAMINYLTRANSFERASE"/>
    <property type="match status" value="1"/>
</dbReference>
<evidence type="ECO:0000256" key="11">
    <source>
        <dbReference type="RuleBase" id="RU363063"/>
    </source>
</evidence>
<evidence type="ECO:0000256" key="10">
    <source>
        <dbReference type="ARBA" id="ARBA00023180"/>
    </source>
</evidence>
<dbReference type="Proteomes" id="UP000005408">
    <property type="component" value="Unassembled WGS sequence"/>
</dbReference>
<keyword evidence="9 11" id="KW-0472">Membrane</keyword>
<evidence type="ECO:0000256" key="7">
    <source>
        <dbReference type="ARBA" id="ARBA00022989"/>
    </source>
</evidence>
<dbReference type="AlphaFoldDB" id="A0A8W8JUQ0"/>
<comment type="subcellular location">
    <subcellularLocation>
        <location evidence="1 11">Golgi apparatus membrane</location>
        <topology evidence="1 11">Single-pass type II membrane protein</topology>
    </subcellularLocation>
</comment>
<evidence type="ECO:0000313" key="12">
    <source>
        <dbReference type="EnsemblMetazoa" id="G21128.1:cds"/>
    </source>
</evidence>
<reference evidence="12" key="1">
    <citation type="submission" date="2022-08" db="UniProtKB">
        <authorList>
            <consortium name="EnsemblMetazoa"/>
        </authorList>
    </citation>
    <scope>IDENTIFICATION</scope>
    <source>
        <strain evidence="12">05x7-T-G4-1.051#20</strain>
    </source>
</reference>
<evidence type="ECO:0000256" key="3">
    <source>
        <dbReference type="ARBA" id="ARBA00022676"/>
    </source>
</evidence>
<keyword evidence="7 11" id="KW-1133">Transmembrane helix</keyword>
<sequence length="404" mass="46771">MRCPAPGFVKAIGRWGKVYKEACFSFRVDMKGRVWYGQGKKLKIFGLLVSKMPRFLQNVLLACVILTFLAMYLFNLAQRSQNLIQSDLNRTFNKESSSVTTTCKPSHTTTHNLILRDLNRTSNKEIRTIIKSGGKLVFPHLPYIRNPSKICDTFRTLNRTKLLVLVKSSPDNFHLRNWIRFQNQQDNEFKDSIKTVFLLGESSSSEENIKKESQKFGDIVQGSFMDTYRNLTYKTVMGYRWLSEHCSHADFVLYKDDDFKINRKNIMHKLKSPKNPDSLFAGFLVKNGKGIYRDPKHKWYLSKKDYPKDILPPYFPGGAYIVSTVIAKKLASNFHLVKWIPIDDVYIGLVAQTLNITLTHSKLIGMGDCKHYKIHLACREFTRPNDVLAAWKSLTMFNLERRKS</sequence>
<proteinExistence type="inferred from homology"/>
<dbReference type="GO" id="GO:0000139">
    <property type="term" value="C:Golgi membrane"/>
    <property type="evidence" value="ECO:0007669"/>
    <property type="project" value="UniProtKB-SubCell"/>
</dbReference>
<keyword evidence="8 11" id="KW-0333">Golgi apparatus</keyword>
<evidence type="ECO:0000256" key="9">
    <source>
        <dbReference type="ARBA" id="ARBA00023136"/>
    </source>
</evidence>
<evidence type="ECO:0000256" key="2">
    <source>
        <dbReference type="ARBA" id="ARBA00008661"/>
    </source>
</evidence>
<evidence type="ECO:0000256" key="5">
    <source>
        <dbReference type="ARBA" id="ARBA00022692"/>
    </source>
</evidence>
<keyword evidence="13" id="KW-1185">Reference proteome</keyword>
<keyword evidence="6 11" id="KW-0735">Signal-anchor</keyword>
<protein>
    <recommendedName>
        <fullName evidence="11">Hexosyltransferase</fullName>
        <ecNumber evidence="11">2.4.1.-</ecNumber>
    </recommendedName>
</protein>
<dbReference type="FunFam" id="3.90.550.50:FF:000001">
    <property type="entry name" value="Hexosyltransferase"/>
    <property type="match status" value="1"/>
</dbReference>
<feature type="transmembrane region" description="Helical" evidence="11">
    <location>
        <begin position="55"/>
        <end position="74"/>
    </location>
</feature>
<comment type="similarity">
    <text evidence="2 11">Belongs to the glycosyltransferase 31 family.</text>
</comment>
<keyword evidence="5 11" id="KW-0812">Transmembrane</keyword>
<dbReference type="EC" id="2.4.1.-" evidence="11"/>
<evidence type="ECO:0000256" key="8">
    <source>
        <dbReference type="ARBA" id="ARBA00023034"/>
    </source>
</evidence>
<dbReference type="Pfam" id="PF01762">
    <property type="entry name" value="Galactosyl_T"/>
    <property type="match status" value="1"/>
</dbReference>
<dbReference type="PANTHER" id="PTHR11214:SF349">
    <property type="entry name" value="BETA-1,3-GALACTOSYLTRANSFERASE BRN"/>
    <property type="match status" value="1"/>
</dbReference>
<dbReference type="EnsemblMetazoa" id="G21128.1">
    <property type="protein sequence ID" value="G21128.1:cds"/>
    <property type="gene ID" value="G21128"/>
</dbReference>
<accession>A0A8W8JUQ0</accession>